<evidence type="ECO:0000313" key="2">
    <source>
        <dbReference type="Proteomes" id="UP000290572"/>
    </source>
</evidence>
<accession>A0A498MRN9</accession>
<reference evidence="1 2" key="1">
    <citation type="submission" date="2018-03" db="EMBL/GenBank/DDBJ databases">
        <title>Draft genome sequence of Rohu Carp (Labeo rohita).</title>
        <authorList>
            <person name="Das P."/>
            <person name="Kushwaha B."/>
            <person name="Joshi C.G."/>
            <person name="Kumar D."/>
            <person name="Nagpure N.S."/>
            <person name="Sahoo L."/>
            <person name="Das S.P."/>
            <person name="Bit A."/>
            <person name="Patnaik S."/>
            <person name="Meher P.K."/>
            <person name="Jayasankar P."/>
            <person name="Koringa P.G."/>
            <person name="Patel N.V."/>
            <person name="Hinsu A.T."/>
            <person name="Kumar R."/>
            <person name="Pandey M."/>
            <person name="Agarwal S."/>
            <person name="Srivastava S."/>
            <person name="Singh M."/>
            <person name="Iquebal M.A."/>
            <person name="Jaiswal S."/>
            <person name="Angadi U.B."/>
            <person name="Kumar N."/>
            <person name="Raza M."/>
            <person name="Shah T.M."/>
            <person name="Rai A."/>
            <person name="Jena J.K."/>
        </authorList>
    </citation>
    <scope>NUCLEOTIDE SEQUENCE [LARGE SCALE GENOMIC DNA]</scope>
    <source>
        <strain evidence="1">DASCIFA01</strain>
        <tissue evidence="1">Testis</tissue>
    </source>
</reference>
<dbReference type="Proteomes" id="UP000290572">
    <property type="component" value="Unassembled WGS sequence"/>
</dbReference>
<name>A0A498MRN9_LABRO</name>
<sequence length="154" mass="17446">MSASRCRYHKLVHTIGPEWYPADKCKQGPCSESEYCIANMTKGYEYLNSLWLRSTGAPFMSDPEEPSALALAWMFAFTVGAIFTDVTDSVEELVEEAWNEFVAASEDVVMGILKYVLKVNPAKEEMHLMKLSHSLQHQLTRSRVDPLLNLIKTL</sequence>
<proteinExistence type="predicted"/>
<protein>
    <submittedName>
        <fullName evidence="1">Uncharacterized protein</fullName>
    </submittedName>
</protein>
<comment type="caution">
    <text evidence="1">The sequence shown here is derived from an EMBL/GenBank/DDBJ whole genome shotgun (WGS) entry which is preliminary data.</text>
</comment>
<keyword evidence="2" id="KW-1185">Reference proteome</keyword>
<organism evidence="1 2">
    <name type="scientific">Labeo rohita</name>
    <name type="common">Indian major carp</name>
    <name type="synonym">Cyprinus rohita</name>
    <dbReference type="NCBI Taxonomy" id="84645"/>
    <lineage>
        <taxon>Eukaryota</taxon>
        <taxon>Metazoa</taxon>
        <taxon>Chordata</taxon>
        <taxon>Craniata</taxon>
        <taxon>Vertebrata</taxon>
        <taxon>Euteleostomi</taxon>
        <taxon>Actinopterygii</taxon>
        <taxon>Neopterygii</taxon>
        <taxon>Teleostei</taxon>
        <taxon>Ostariophysi</taxon>
        <taxon>Cypriniformes</taxon>
        <taxon>Cyprinidae</taxon>
        <taxon>Labeoninae</taxon>
        <taxon>Labeonini</taxon>
        <taxon>Labeo</taxon>
    </lineage>
</organism>
<evidence type="ECO:0000313" key="1">
    <source>
        <dbReference type="EMBL" id="RXN22024.1"/>
    </source>
</evidence>
<gene>
    <name evidence="1" type="ORF">ROHU_023696</name>
</gene>
<dbReference type="EMBL" id="QBIY01012604">
    <property type="protein sequence ID" value="RXN22024.1"/>
    <property type="molecule type" value="Genomic_DNA"/>
</dbReference>
<dbReference type="AlphaFoldDB" id="A0A498MRN9"/>